<organism evidence="2 3">
    <name type="scientific">Linum tenue</name>
    <dbReference type="NCBI Taxonomy" id="586396"/>
    <lineage>
        <taxon>Eukaryota</taxon>
        <taxon>Viridiplantae</taxon>
        <taxon>Streptophyta</taxon>
        <taxon>Embryophyta</taxon>
        <taxon>Tracheophyta</taxon>
        <taxon>Spermatophyta</taxon>
        <taxon>Magnoliopsida</taxon>
        <taxon>eudicotyledons</taxon>
        <taxon>Gunneridae</taxon>
        <taxon>Pentapetalae</taxon>
        <taxon>rosids</taxon>
        <taxon>fabids</taxon>
        <taxon>Malpighiales</taxon>
        <taxon>Linaceae</taxon>
        <taxon>Linum</taxon>
    </lineage>
</organism>
<protein>
    <submittedName>
        <fullName evidence="2">Uncharacterized protein</fullName>
    </submittedName>
</protein>
<evidence type="ECO:0000313" key="2">
    <source>
        <dbReference type="EMBL" id="CAI0400509.1"/>
    </source>
</evidence>
<feature type="non-terminal residue" evidence="2">
    <location>
        <position position="1"/>
    </location>
</feature>
<sequence>HLSRWGSSGGRPDWTASTNELGKLRRSNSFELGNGDEPDLSWVQSLVKESPAEMKEKVMPMQQGSGSFPSSGESISMNVNSQIDSIDKAMGAWIEQLQIDQLVAQQN</sequence>
<dbReference type="AlphaFoldDB" id="A0AAV0IUZ0"/>
<evidence type="ECO:0000313" key="3">
    <source>
        <dbReference type="Proteomes" id="UP001154282"/>
    </source>
</evidence>
<accession>A0AAV0IUZ0</accession>
<dbReference type="EMBL" id="CAMGYJ010000004">
    <property type="protein sequence ID" value="CAI0400509.1"/>
    <property type="molecule type" value="Genomic_DNA"/>
</dbReference>
<keyword evidence="3" id="KW-1185">Reference proteome</keyword>
<proteinExistence type="predicted"/>
<comment type="caution">
    <text evidence="2">The sequence shown here is derived from an EMBL/GenBank/DDBJ whole genome shotgun (WGS) entry which is preliminary data.</text>
</comment>
<feature type="region of interest" description="Disordered" evidence="1">
    <location>
        <begin position="1"/>
        <end position="21"/>
    </location>
</feature>
<name>A0AAV0IUZ0_9ROSI</name>
<evidence type="ECO:0000256" key="1">
    <source>
        <dbReference type="SAM" id="MobiDB-lite"/>
    </source>
</evidence>
<gene>
    <name evidence="2" type="ORF">LITE_LOCUS10790</name>
</gene>
<dbReference type="Proteomes" id="UP001154282">
    <property type="component" value="Unassembled WGS sequence"/>
</dbReference>
<reference evidence="2" key="1">
    <citation type="submission" date="2022-08" db="EMBL/GenBank/DDBJ databases">
        <authorList>
            <person name="Gutierrez-Valencia J."/>
        </authorList>
    </citation>
    <scope>NUCLEOTIDE SEQUENCE</scope>
</reference>